<organism evidence="10 12">
    <name type="scientific">Arcobacter ellisii</name>
    <dbReference type="NCBI Taxonomy" id="913109"/>
    <lineage>
        <taxon>Bacteria</taxon>
        <taxon>Pseudomonadati</taxon>
        <taxon>Campylobacterota</taxon>
        <taxon>Epsilonproteobacteria</taxon>
        <taxon>Campylobacterales</taxon>
        <taxon>Arcobacteraceae</taxon>
        <taxon>Arcobacter</taxon>
    </lineage>
</organism>
<dbReference type="Pfam" id="PF02321">
    <property type="entry name" value="OEP"/>
    <property type="match status" value="2"/>
</dbReference>
<evidence type="ECO:0000256" key="2">
    <source>
        <dbReference type="ARBA" id="ARBA00007613"/>
    </source>
</evidence>
<gene>
    <name evidence="9" type="ORF">AELL_0963</name>
    <name evidence="10" type="ORF">CP962_11835</name>
</gene>
<dbReference type="PANTHER" id="PTHR30026:SF20">
    <property type="entry name" value="OUTER MEMBRANE PROTEIN TOLC"/>
    <property type="match status" value="1"/>
</dbReference>
<keyword evidence="7" id="KW-0998">Cell outer membrane</keyword>
<dbReference type="SUPFAM" id="SSF56954">
    <property type="entry name" value="Outer membrane efflux proteins (OEP)"/>
    <property type="match status" value="1"/>
</dbReference>
<dbReference type="AlphaFoldDB" id="A0A347U713"/>
<keyword evidence="3" id="KW-0813">Transport</keyword>
<comment type="similarity">
    <text evidence="2">Belongs to the outer membrane factor (OMF) (TC 1.B.17) family.</text>
</comment>
<reference evidence="10 12" key="1">
    <citation type="submission" date="2017-09" db="EMBL/GenBank/DDBJ databases">
        <title>Genomics of the genus Arcobacter.</title>
        <authorList>
            <person name="Perez-Cataluna A."/>
            <person name="Figueras M.J."/>
            <person name="Salas-Masso N."/>
        </authorList>
    </citation>
    <scope>NUCLEOTIDE SEQUENCE [LARGE SCALE GENOMIC DNA]</scope>
    <source>
        <strain evidence="10 12">CECT 7837</strain>
    </source>
</reference>
<keyword evidence="6" id="KW-0472">Membrane</keyword>
<evidence type="ECO:0000313" key="12">
    <source>
        <dbReference type="Proteomes" id="UP000290588"/>
    </source>
</evidence>
<dbReference type="GO" id="GO:0009279">
    <property type="term" value="C:cell outer membrane"/>
    <property type="evidence" value="ECO:0007669"/>
    <property type="project" value="UniProtKB-SubCell"/>
</dbReference>
<dbReference type="InterPro" id="IPR003423">
    <property type="entry name" value="OMP_efflux"/>
</dbReference>
<dbReference type="EMBL" id="NXIG01000013">
    <property type="protein sequence ID" value="RXI29257.1"/>
    <property type="molecule type" value="Genomic_DNA"/>
</dbReference>
<evidence type="ECO:0000256" key="6">
    <source>
        <dbReference type="ARBA" id="ARBA00023136"/>
    </source>
</evidence>
<evidence type="ECO:0000313" key="9">
    <source>
        <dbReference type="EMBL" id="AXX94641.1"/>
    </source>
</evidence>
<keyword evidence="11" id="KW-1185">Reference proteome</keyword>
<evidence type="ECO:0000256" key="4">
    <source>
        <dbReference type="ARBA" id="ARBA00022452"/>
    </source>
</evidence>
<protein>
    <submittedName>
        <fullName evidence="9">RND family efflux system, outer membrane channel protein, TolC family</fullName>
    </submittedName>
    <submittedName>
        <fullName evidence="10">Transporter</fullName>
    </submittedName>
</protein>
<accession>A0A347U713</accession>
<evidence type="ECO:0000256" key="1">
    <source>
        <dbReference type="ARBA" id="ARBA00004442"/>
    </source>
</evidence>
<dbReference type="PANTHER" id="PTHR30026">
    <property type="entry name" value="OUTER MEMBRANE PROTEIN TOLC"/>
    <property type="match status" value="1"/>
</dbReference>
<dbReference type="Proteomes" id="UP000290588">
    <property type="component" value="Unassembled WGS sequence"/>
</dbReference>
<dbReference type="GO" id="GO:1990281">
    <property type="term" value="C:efflux pump complex"/>
    <property type="evidence" value="ECO:0007669"/>
    <property type="project" value="TreeGrafter"/>
</dbReference>
<comment type="subcellular location">
    <subcellularLocation>
        <location evidence="1">Cell outer membrane</location>
    </subcellularLocation>
</comment>
<evidence type="ECO:0000256" key="8">
    <source>
        <dbReference type="SAM" id="Coils"/>
    </source>
</evidence>
<dbReference type="Gene3D" id="1.20.1600.10">
    <property type="entry name" value="Outer membrane efflux proteins (OEP)"/>
    <property type="match status" value="1"/>
</dbReference>
<feature type="coiled-coil region" evidence="8">
    <location>
        <begin position="98"/>
        <end position="157"/>
    </location>
</feature>
<keyword evidence="5" id="KW-0812">Transmembrane</keyword>
<evidence type="ECO:0000313" key="10">
    <source>
        <dbReference type="EMBL" id="RXI29257.1"/>
    </source>
</evidence>
<evidence type="ECO:0000256" key="3">
    <source>
        <dbReference type="ARBA" id="ARBA00022448"/>
    </source>
</evidence>
<dbReference type="GO" id="GO:0015562">
    <property type="term" value="F:efflux transmembrane transporter activity"/>
    <property type="evidence" value="ECO:0007669"/>
    <property type="project" value="InterPro"/>
</dbReference>
<dbReference type="Proteomes" id="UP000262582">
    <property type="component" value="Chromosome"/>
</dbReference>
<keyword evidence="4" id="KW-1134">Transmembrane beta strand</keyword>
<evidence type="ECO:0000256" key="7">
    <source>
        <dbReference type="ARBA" id="ARBA00023237"/>
    </source>
</evidence>
<evidence type="ECO:0000256" key="5">
    <source>
        <dbReference type="ARBA" id="ARBA00022692"/>
    </source>
</evidence>
<dbReference type="RefSeq" id="WP_118916855.1">
    <property type="nucleotide sequence ID" value="NZ_CP032097.1"/>
</dbReference>
<dbReference type="KEGG" id="aell:AELL_0963"/>
<feature type="coiled-coil region" evidence="8">
    <location>
        <begin position="324"/>
        <end position="358"/>
    </location>
</feature>
<name>A0A347U713_9BACT</name>
<evidence type="ECO:0000313" key="11">
    <source>
        <dbReference type="Proteomes" id="UP000262582"/>
    </source>
</evidence>
<proteinExistence type="inferred from homology"/>
<dbReference type="InterPro" id="IPR051906">
    <property type="entry name" value="TolC-like"/>
</dbReference>
<keyword evidence="8" id="KW-0175">Coiled coil</keyword>
<dbReference type="OrthoDB" id="5338266at2"/>
<dbReference type="EMBL" id="CP032097">
    <property type="protein sequence ID" value="AXX94641.1"/>
    <property type="molecule type" value="Genomic_DNA"/>
</dbReference>
<dbReference type="GO" id="GO:0015288">
    <property type="term" value="F:porin activity"/>
    <property type="evidence" value="ECO:0007669"/>
    <property type="project" value="TreeGrafter"/>
</dbReference>
<reference evidence="9 11" key="2">
    <citation type="submission" date="2018-08" db="EMBL/GenBank/DDBJ databases">
        <title>Complete genome of the Arcobacter ellisii type strain LMG 26155.</title>
        <authorList>
            <person name="Miller W.G."/>
            <person name="Yee E."/>
            <person name="Bono J.L."/>
        </authorList>
    </citation>
    <scope>NUCLEOTIDE SEQUENCE [LARGE SCALE GENOMIC DNA]</scope>
    <source>
        <strain evidence="9 11">LMG 26155</strain>
    </source>
</reference>
<sequence>MKKIYYIFLTPLFLYGQNLEELVDLSIQNRLINASEQNLESVKDEYKSVKSGYLPSLDLGGKYGIAEKETQSLAKKAGSVNASLNYTLYDGGKKPNVYDSYESTIKSGEESLESLKNEISLTVINYYFNYLSLISQKEAKLKEIEQLESQLERLSRFLNAGTTTEDEVQKLVSSVENSKVTLQEIELEIITILHNLEYITGNKVDITAGSNIKELEDISKNAQRFDIKSLEFDVQTKLSNAKAQKSGYLPTITLDNTYSYYDNNFDNKAYENNALDHQNITSANLSWNIFSFGETKYKYESAYKSYLASKLNYEYEKNKANVDLQLALKAYDIAKAKIKSAEANLKASESAYEVIKSKFENGLVDNVAYLQSLSEKFDALSQLKTSINDLEIKKANIIYNSGKKLEEYIK</sequence>